<dbReference type="GO" id="GO:0004400">
    <property type="term" value="F:histidinol-phosphate transaminase activity"/>
    <property type="evidence" value="ECO:0007669"/>
    <property type="project" value="UniProtKB-UniRule"/>
</dbReference>
<accession>A0A563DEM3</accession>
<dbReference type="Gene3D" id="3.90.1150.10">
    <property type="entry name" value="Aspartate Aminotransferase, domain 1"/>
    <property type="match status" value="1"/>
</dbReference>
<dbReference type="InterPro" id="IPR001917">
    <property type="entry name" value="Aminotrans_II_pyridoxalP_BS"/>
</dbReference>
<proteinExistence type="inferred from homology"/>
<comment type="pathway">
    <text evidence="3">Lipid metabolism.</text>
</comment>
<evidence type="ECO:0000256" key="2">
    <source>
        <dbReference type="ARBA" id="ARBA00005011"/>
    </source>
</evidence>
<evidence type="ECO:0000256" key="5">
    <source>
        <dbReference type="ARBA" id="ARBA00011738"/>
    </source>
</evidence>
<dbReference type="EC" id="2.6.1.9" evidence="12"/>
<evidence type="ECO:0000256" key="6">
    <source>
        <dbReference type="ARBA" id="ARBA00022576"/>
    </source>
</evidence>
<feature type="domain" description="Aminotransferase class I/classII large" evidence="13">
    <location>
        <begin position="39"/>
        <end position="339"/>
    </location>
</feature>
<dbReference type="SUPFAM" id="SSF53383">
    <property type="entry name" value="PLP-dependent transferases"/>
    <property type="match status" value="1"/>
</dbReference>
<evidence type="ECO:0000256" key="1">
    <source>
        <dbReference type="ARBA" id="ARBA00001933"/>
    </source>
</evidence>
<dbReference type="Proteomes" id="UP000319499">
    <property type="component" value="Unassembled WGS sequence"/>
</dbReference>
<keyword evidence="15" id="KW-1185">Reference proteome</keyword>
<comment type="pathway">
    <text evidence="2 12">Amino-acid biosynthesis; L-histidine biosynthesis; L-histidine from 5-phospho-alpha-D-ribose 1-diphosphate: step 7/9.</text>
</comment>
<dbReference type="CDD" id="cd00609">
    <property type="entry name" value="AAT_like"/>
    <property type="match status" value="1"/>
</dbReference>
<protein>
    <recommendedName>
        <fullName evidence="12">Histidinol-phosphate aminotransferase</fullName>
        <ecNumber evidence="12">2.6.1.9</ecNumber>
    </recommendedName>
    <alternativeName>
        <fullName evidence="12">Imidazole acetol-phosphate transaminase</fullName>
    </alternativeName>
</protein>
<dbReference type="Gene3D" id="3.40.640.10">
    <property type="entry name" value="Type I PLP-dependent aspartate aminotransferase-like (Major domain)"/>
    <property type="match status" value="1"/>
</dbReference>
<keyword evidence="7 12" id="KW-0028">Amino-acid biosynthesis</keyword>
<comment type="cofactor">
    <cofactor evidence="1 12">
        <name>pyridoxal 5'-phosphate</name>
        <dbReference type="ChEBI" id="CHEBI:597326"/>
    </cofactor>
</comment>
<gene>
    <name evidence="12 14" type="primary">hisC</name>
    <name evidence="14" type="ORF">ETU09_04990</name>
</gene>
<dbReference type="AlphaFoldDB" id="A0A563DEM3"/>
<dbReference type="RefSeq" id="WP_146292262.1">
    <property type="nucleotide sequence ID" value="NZ_SELH01000017.1"/>
</dbReference>
<evidence type="ECO:0000256" key="12">
    <source>
        <dbReference type="HAMAP-Rule" id="MF_01023"/>
    </source>
</evidence>
<keyword evidence="9 12" id="KW-0663">Pyridoxal phosphate</keyword>
<dbReference type="EMBL" id="SELH01000017">
    <property type="protein sequence ID" value="TWP28675.1"/>
    <property type="molecule type" value="Genomic_DNA"/>
</dbReference>
<comment type="catalytic activity">
    <reaction evidence="11 12">
        <text>L-histidinol phosphate + 2-oxoglutarate = 3-(imidazol-4-yl)-2-oxopropyl phosphate + L-glutamate</text>
        <dbReference type="Rhea" id="RHEA:23744"/>
        <dbReference type="ChEBI" id="CHEBI:16810"/>
        <dbReference type="ChEBI" id="CHEBI:29985"/>
        <dbReference type="ChEBI" id="CHEBI:57766"/>
        <dbReference type="ChEBI" id="CHEBI:57980"/>
        <dbReference type="EC" id="2.6.1.9"/>
    </reaction>
</comment>
<dbReference type="InterPro" id="IPR015422">
    <property type="entry name" value="PyrdxlP-dep_Trfase_small"/>
</dbReference>
<evidence type="ECO:0000256" key="11">
    <source>
        <dbReference type="ARBA" id="ARBA00047481"/>
    </source>
</evidence>
<keyword evidence="6 12" id="KW-0032">Aminotransferase</keyword>
<sequence length="343" mass="39397">MNIDIKKLARTNILNMQPYSSARDESGGIQGVFLDANENPFGENNRYPDPYQQKLKQKISKIKKIEPNQIFIGNGSDEIIDHIYRVFCRPGKDKVLFFNPTFGMYQVAAELNEVEIIDIPLTPDFQINLEEAKKYFSDENLKVVVICTPNNPTGNHINSKDIDFILENFKGIVAIDEAYLEFSTQKSYLNQINNYPNLIVFQTLSKAWGIAGVRIGMAYANPEIIQLLNKVKHPYNISVLNQKAALEVLHNQEEFEKRVKMILSEKEKMKEEFKNIPIITKVYPSDTNFFLVEFTDANKVFQELLEQKIIVRNQSSKIKNSLRITVGSPEENEKLIQALKNIS</sequence>
<keyword evidence="10 12" id="KW-0368">Histidine biosynthesis</keyword>
<comment type="similarity">
    <text evidence="4 12">Belongs to the class-II pyridoxal-phosphate-dependent aminotransferase family. Histidinol-phosphate aminotransferase subfamily.</text>
</comment>
<evidence type="ECO:0000259" key="13">
    <source>
        <dbReference type="Pfam" id="PF00155"/>
    </source>
</evidence>
<dbReference type="GO" id="GO:0030170">
    <property type="term" value="F:pyridoxal phosphate binding"/>
    <property type="evidence" value="ECO:0007669"/>
    <property type="project" value="InterPro"/>
</dbReference>
<dbReference type="InterPro" id="IPR015424">
    <property type="entry name" value="PyrdxlP-dep_Trfase"/>
</dbReference>
<evidence type="ECO:0000313" key="15">
    <source>
        <dbReference type="Proteomes" id="UP000319499"/>
    </source>
</evidence>
<feature type="modified residue" description="N6-(pyridoxal phosphate)lysine" evidence="12">
    <location>
        <position position="206"/>
    </location>
</feature>
<evidence type="ECO:0000256" key="4">
    <source>
        <dbReference type="ARBA" id="ARBA00007970"/>
    </source>
</evidence>
<dbReference type="OrthoDB" id="9813612at2"/>
<keyword evidence="8 12" id="KW-0808">Transferase</keyword>
<dbReference type="InterPro" id="IPR005861">
    <property type="entry name" value="HisP_aminotrans"/>
</dbReference>
<comment type="subunit">
    <text evidence="5 12">Homodimer.</text>
</comment>
<evidence type="ECO:0000256" key="10">
    <source>
        <dbReference type="ARBA" id="ARBA00023102"/>
    </source>
</evidence>
<dbReference type="UniPathway" id="UPA00031">
    <property type="reaction ID" value="UER00012"/>
</dbReference>
<dbReference type="InterPro" id="IPR004839">
    <property type="entry name" value="Aminotransferase_I/II_large"/>
</dbReference>
<dbReference type="PROSITE" id="PS00599">
    <property type="entry name" value="AA_TRANSFER_CLASS_2"/>
    <property type="match status" value="1"/>
</dbReference>
<dbReference type="NCBIfam" id="TIGR01141">
    <property type="entry name" value="hisC"/>
    <property type="match status" value="1"/>
</dbReference>
<evidence type="ECO:0000256" key="9">
    <source>
        <dbReference type="ARBA" id="ARBA00022898"/>
    </source>
</evidence>
<evidence type="ECO:0000256" key="3">
    <source>
        <dbReference type="ARBA" id="ARBA00005189"/>
    </source>
</evidence>
<organism evidence="14 15">
    <name type="scientific">Apibacter muscae</name>
    <dbReference type="NCBI Taxonomy" id="2509004"/>
    <lineage>
        <taxon>Bacteria</taxon>
        <taxon>Pseudomonadati</taxon>
        <taxon>Bacteroidota</taxon>
        <taxon>Flavobacteriia</taxon>
        <taxon>Flavobacteriales</taxon>
        <taxon>Weeksellaceae</taxon>
        <taxon>Apibacter</taxon>
    </lineage>
</organism>
<evidence type="ECO:0000256" key="7">
    <source>
        <dbReference type="ARBA" id="ARBA00022605"/>
    </source>
</evidence>
<dbReference type="Pfam" id="PF00155">
    <property type="entry name" value="Aminotran_1_2"/>
    <property type="match status" value="1"/>
</dbReference>
<reference evidence="14 15" key="1">
    <citation type="submission" date="2019-02" db="EMBL/GenBank/DDBJ databases">
        <title>Apibacter muscae sp. nov.: a novel member of the house fly microbiota.</title>
        <authorList>
            <person name="Park R."/>
        </authorList>
    </citation>
    <scope>NUCLEOTIDE SEQUENCE [LARGE SCALE GENOMIC DNA]</scope>
    <source>
        <strain evidence="14 15">AL1</strain>
    </source>
</reference>
<evidence type="ECO:0000256" key="8">
    <source>
        <dbReference type="ARBA" id="ARBA00022679"/>
    </source>
</evidence>
<comment type="caution">
    <text evidence="14">The sequence shown here is derived from an EMBL/GenBank/DDBJ whole genome shotgun (WGS) entry which is preliminary data.</text>
</comment>
<dbReference type="GO" id="GO:0000105">
    <property type="term" value="P:L-histidine biosynthetic process"/>
    <property type="evidence" value="ECO:0007669"/>
    <property type="project" value="UniProtKB-UniRule"/>
</dbReference>
<dbReference type="PANTHER" id="PTHR42885">
    <property type="entry name" value="HISTIDINOL-PHOSPHATE AMINOTRANSFERASE-RELATED"/>
    <property type="match status" value="1"/>
</dbReference>
<name>A0A563DEM3_9FLAO</name>
<evidence type="ECO:0000313" key="14">
    <source>
        <dbReference type="EMBL" id="TWP28675.1"/>
    </source>
</evidence>
<dbReference type="HAMAP" id="MF_01023">
    <property type="entry name" value="HisC_aminotrans_2"/>
    <property type="match status" value="1"/>
</dbReference>
<dbReference type="PANTHER" id="PTHR42885:SF2">
    <property type="entry name" value="HISTIDINOL-PHOSPHATE AMINOTRANSFERASE"/>
    <property type="match status" value="1"/>
</dbReference>
<dbReference type="InterPro" id="IPR015421">
    <property type="entry name" value="PyrdxlP-dep_Trfase_major"/>
</dbReference>